<name>A0AC61PHJ2_9FIRM</name>
<evidence type="ECO:0000313" key="2">
    <source>
        <dbReference type="Proteomes" id="UP000192328"/>
    </source>
</evidence>
<keyword evidence="2" id="KW-1185">Reference proteome</keyword>
<sequence length="176" mass="20630">MSIVKGPDTAPDRDLRFISLVDQYQEPLLRMCILYLRDKSLAEDAVQETFLKVYRTLDNFRGECSEKTWIMKIAMHVCYDINRSGWFRHTNRHLTPEMLADQAMAEQPDERDEELAAAVMNLPRRLREVILLYYYQGMKVNDIADALNISHSSVSGRLVRGRERLKNMLEGREFDE</sequence>
<reference evidence="1" key="1">
    <citation type="submission" date="2017-04" db="EMBL/GenBank/DDBJ databases">
        <authorList>
            <person name="Varghese N."/>
            <person name="Submissions S."/>
        </authorList>
    </citation>
    <scope>NUCLEOTIDE SEQUENCE</scope>
    <source>
        <strain evidence="1">WTE2008</strain>
    </source>
</reference>
<accession>A0AC61PHJ2</accession>
<comment type="caution">
    <text evidence="1">The sequence shown here is derived from an EMBL/GenBank/DDBJ whole genome shotgun (WGS) entry which is preliminary data.</text>
</comment>
<protein>
    <submittedName>
        <fullName evidence="1">RNA polymerase sigma-70 factor, ECF subfamily</fullName>
    </submittedName>
</protein>
<proteinExistence type="predicted"/>
<gene>
    <name evidence="1" type="ORF">SAMN06297397_0224</name>
</gene>
<dbReference type="Proteomes" id="UP000192328">
    <property type="component" value="Unassembled WGS sequence"/>
</dbReference>
<evidence type="ECO:0000313" key="1">
    <source>
        <dbReference type="EMBL" id="SMC35687.1"/>
    </source>
</evidence>
<organism evidence="1 2">
    <name type="scientific">Aristaeella lactis</name>
    <dbReference type="NCBI Taxonomy" id="3046383"/>
    <lineage>
        <taxon>Bacteria</taxon>
        <taxon>Bacillati</taxon>
        <taxon>Bacillota</taxon>
        <taxon>Clostridia</taxon>
        <taxon>Eubacteriales</taxon>
        <taxon>Aristaeellaceae</taxon>
        <taxon>Aristaeella</taxon>
    </lineage>
</organism>
<dbReference type="EMBL" id="FWXZ01000001">
    <property type="protein sequence ID" value="SMC35687.1"/>
    <property type="molecule type" value="Genomic_DNA"/>
</dbReference>